<evidence type="ECO:0000256" key="4">
    <source>
        <dbReference type="ARBA" id="ARBA00022989"/>
    </source>
</evidence>
<dbReference type="CDD" id="cd13136">
    <property type="entry name" value="MATE_DinF_like"/>
    <property type="match status" value="1"/>
</dbReference>
<keyword evidence="5" id="KW-0472">Membrane</keyword>
<evidence type="ECO:0000256" key="1">
    <source>
        <dbReference type="ARBA" id="ARBA00004141"/>
    </source>
</evidence>
<dbReference type="GO" id="GO:0042910">
    <property type="term" value="F:xenobiotic transmembrane transporter activity"/>
    <property type="evidence" value="ECO:0007669"/>
    <property type="project" value="InterPro"/>
</dbReference>
<accession>A0A240UTX5</accession>
<keyword evidence="7" id="KW-1185">Reference proteome</keyword>
<evidence type="ECO:0000256" key="3">
    <source>
        <dbReference type="ARBA" id="ARBA00022692"/>
    </source>
</evidence>
<dbReference type="PANTHER" id="PTHR42893">
    <property type="entry name" value="PROTEIN DETOXIFICATION 44, CHLOROPLASTIC-RELATED"/>
    <property type="match status" value="1"/>
</dbReference>
<organism evidence="6 7">
    <name type="scientific">Kushneria marisflavi</name>
    <dbReference type="NCBI Taxonomy" id="157779"/>
    <lineage>
        <taxon>Bacteria</taxon>
        <taxon>Pseudomonadati</taxon>
        <taxon>Pseudomonadota</taxon>
        <taxon>Gammaproteobacteria</taxon>
        <taxon>Oceanospirillales</taxon>
        <taxon>Halomonadaceae</taxon>
        <taxon>Kushneria</taxon>
    </lineage>
</organism>
<dbReference type="RefSeq" id="WP_086901719.1">
    <property type="nucleotide sequence ID" value="NZ_CP021358.1"/>
</dbReference>
<comment type="subcellular location">
    <subcellularLocation>
        <location evidence="1">Membrane</location>
        <topology evidence="1">Multi-pass membrane protein</topology>
    </subcellularLocation>
</comment>
<dbReference type="AlphaFoldDB" id="A0A240UTX5"/>
<reference evidence="6 7" key="1">
    <citation type="submission" date="2017-05" db="EMBL/GenBank/DDBJ databases">
        <authorList>
            <person name="Song R."/>
            <person name="Chenine A.L."/>
            <person name="Ruprecht R.M."/>
        </authorList>
    </citation>
    <scope>NUCLEOTIDE SEQUENCE [LARGE SCALE GENOMIC DNA]</scope>
    <source>
        <strain evidence="6">SW32</strain>
    </source>
</reference>
<protein>
    <submittedName>
        <fullName evidence="6">MATE family efflux transporter</fullName>
    </submittedName>
</protein>
<evidence type="ECO:0000313" key="7">
    <source>
        <dbReference type="Proteomes" id="UP000194457"/>
    </source>
</evidence>
<dbReference type="KEGG" id="kma:B9H00_05430"/>
<dbReference type="InterPro" id="IPR044644">
    <property type="entry name" value="DinF-like"/>
</dbReference>
<proteinExistence type="inferred from homology"/>
<comment type="similarity">
    <text evidence="2">Belongs to the multi antimicrobial extrusion (MATE) (TC 2.A.66.1) family.</text>
</comment>
<name>A0A240UTX5_9GAMM</name>
<dbReference type="EMBL" id="CP021358">
    <property type="protein sequence ID" value="ART64596.1"/>
    <property type="molecule type" value="Genomic_DNA"/>
</dbReference>
<dbReference type="GO" id="GO:0005886">
    <property type="term" value="C:plasma membrane"/>
    <property type="evidence" value="ECO:0007669"/>
    <property type="project" value="TreeGrafter"/>
</dbReference>
<keyword evidence="3" id="KW-0812">Transmembrane</keyword>
<dbReference type="Pfam" id="PF01554">
    <property type="entry name" value="MatE"/>
    <property type="match status" value="2"/>
</dbReference>
<dbReference type="NCBIfam" id="TIGR00797">
    <property type="entry name" value="matE"/>
    <property type="match status" value="1"/>
</dbReference>
<evidence type="ECO:0000256" key="2">
    <source>
        <dbReference type="ARBA" id="ARBA00010199"/>
    </source>
</evidence>
<dbReference type="Proteomes" id="UP000194457">
    <property type="component" value="Chromosome"/>
</dbReference>
<sequence>MSLSRSPDFAQRLHDVWRLSWPIIISNASVPLLGLVDTAVIGHLPHARYLAAVTLGSTLFSFLFWGFGFLRMGTTGLTSQAVGRGEDQAVRNLLGQSLLIAVVIGLALIALSAPLIHLGLWLLQPDSEATAQLSADYAHVRILSAPAVLMNYAIIGWFLGRQNARVTLLLMLIANGVNIVLDIVLVVGLDMNVKGVATATLVGDYTALAFGLWMVRRALKTLGGRFDTTPLKRLTAYGELFRVNRHLFVRTLCLLFAMAFFTSQGAQMGDQTLAANAILMQLVMMISYGLDGFANAAEALTGKAAGRADWHEFGRSVHACAVFSLLTAVLAALAFALVGPWLIARLTDIEAIRQLTGDYLPWLVIMPLVAVWSYLLDGVFIGTTDTRAMRDTILLALAVYLPVWWLTQPLGNHGLWLAFTIFTLVRSLGLGMIYLSRRKNRWADQAPAVRFDE</sequence>
<dbReference type="OrthoDB" id="9789527at2"/>
<evidence type="ECO:0000313" key="6">
    <source>
        <dbReference type="EMBL" id="ART64596.1"/>
    </source>
</evidence>
<keyword evidence="4" id="KW-1133">Transmembrane helix</keyword>
<dbReference type="InterPro" id="IPR002528">
    <property type="entry name" value="MATE_fam"/>
</dbReference>
<dbReference type="PANTHER" id="PTHR42893:SF46">
    <property type="entry name" value="PROTEIN DETOXIFICATION 44, CHLOROPLASTIC"/>
    <property type="match status" value="1"/>
</dbReference>
<dbReference type="GO" id="GO:0015297">
    <property type="term" value="F:antiporter activity"/>
    <property type="evidence" value="ECO:0007669"/>
    <property type="project" value="InterPro"/>
</dbReference>
<gene>
    <name evidence="6" type="ORF">B9H00_05430</name>
</gene>
<evidence type="ECO:0000256" key="5">
    <source>
        <dbReference type="ARBA" id="ARBA00023136"/>
    </source>
</evidence>